<feature type="domain" description="Cytidyltransferase-like" evidence="11">
    <location>
        <begin position="1"/>
        <end position="166"/>
    </location>
</feature>
<dbReference type="Pfam" id="PF01467">
    <property type="entry name" value="CTP_transf_like"/>
    <property type="match status" value="1"/>
</dbReference>
<keyword evidence="8 10" id="KW-0520">NAD</keyword>
<reference evidence="12 13" key="1">
    <citation type="submission" date="2022-08" db="EMBL/GenBank/DDBJ databases">
        <title>Bacterial and archaeal communities from various locations to study Microbial Dark Matter (Phase II).</title>
        <authorList>
            <person name="Stepanauskas R."/>
        </authorList>
    </citation>
    <scope>NUCLEOTIDE SEQUENCE [LARGE SCALE GENOMIC DNA]</scope>
    <source>
        <strain evidence="12 13">PD1</strain>
    </source>
</reference>
<keyword evidence="13" id="KW-1185">Reference proteome</keyword>
<evidence type="ECO:0000256" key="8">
    <source>
        <dbReference type="ARBA" id="ARBA00023027"/>
    </source>
</evidence>
<dbReference type="Gene3D" id="3.40.50.620">
    <property type="entry name" value="HUPs"/>
    <property type="match status" value="1"/>
</dbReference>
<dbReference type="Proteomes" id="UP001204798">
    <property type="component" value="Unassembled WGS sequence"/>
</dbReference>
<evidence type="ECO:0000256" key="1">
    <source>
        <dbReference type="ARBA" id="ARBA00002324"/>
    </source>
</evidence>
<comment type="function">
    <text evidence="1 10">Catalyzes the reversible adenylation of nicotinate mononucleotide (NaMN) to nicotinic acid adenine dinucleotide (NaAD).</text>
</comment>
<dbReference type="InterPro" id="IPR014729">
    <property type="entry name" value="Rossmann-like_a/b/a_fold"/>
</dbReference>
<gene>
    <name evidence="10" type="primary">nadD</name>
    <name evidence="12" type="ORF">M2350_000146</name>
</gene>
<dbReference type="RefSeq" id="WP_407655278.1">
    <property type="nucleotide sequence ID" value="NZ_CP130454.1"/>
</dbReference>
<comment type="pathway">
    <text evidence="2 10">Cofactor biosynthesis; NAD(+) biosynthesis; deamido-NAD(+) from nicotinate D-ribonucleotide: step 1/1.</text>
</comment>
<dbReference type="NCBIfam" id="NF000840">
    <property type="entry name" value="PRK00071.1-3"/>
    <property type="match status" value="1"/>
</dbReference>
<protein>
    <recommendedName>
        <fullName evidence="10">Probable nicotinate-nucleotide adenylyltransferase</fullName>
        <ecNumber evidence="10">2.7.7.18</ecNumber>
    </recommendedName>
    <alternativeName>
        <fullName evidence="10">Deamido-NAD(+) diphosphorylase</fullName>
    </alternativeName>
    <alternativeName>
        <fullName evidence="10">Deamido-NAD(+) pyrophosphorylase</fullName>
    </alternativeName>
    <alternativeName>
        <fullName evidence="10">Nicotinate mononucleotide adenylyltransferase</fullName>
        <shortName evidence="10">NaMN adenylyltransferase</shortName>
    </alternativeName>
</protein>
<evidence type="ECO:0000256" key="5">
    <source>
        <dbReference type="ARBA" id="ARBA00022695"/>
    </source>
</evidence>
<comment type="caution">
    <text evidence="12">The sequence shown here is derived from an EMBL/GenBank/DDBJ whole genome shotgun (WGS) entry which is preliminary data.</text>
</comment>
<evidence type="ECO:0000259" key="11">
    <source>
        <dbReference type="Pfam" id="PF01467"/>
    </source>
</evidence>
<keyword evidence="7 10" id="KW-0067">ATP-binding</keyword>
<keyword evidence="5 10" id="KW-0548">Nucleotidyltransferase</keyword>
<evidence type="ECO:0000256" key="10">
    <source>
        <dbReference type="HAMAP-Rule" id="MF_00244"/>
    </source>
</evidence>
<accession>A0ABT2EIH5</accession>
<dbReference type="HAMAP" id="MF_00244">
    <property type="entry name" value="NaMN_adenylyltr"/>
    <property type="match status" value="1"/>
</dbReference>
<name>A0ABT2EIH5_9BACT</name>
<evidence type="ECO:0000256" key="4">
    <source>
        <dbReference type="ARBA" id="ARBA00022679"/>
    </source>
</evidence>
<dbReference type="EMBL" id="JANUCP010000001">
    <property type="protein sequence ID" value="MCS3917749.1"/>
    <property type="molecule type" value="Genomic_DNA"/>
</dbReference>
<evidence type="ECO:0000313" key="13">
    <source>
        <dbReference type="Proteomes" id="UP001204798"/>
    </source>
</evidence>
<dbReference type="InterPro" id="IPR004821">
    <property type="entry name" value="Cyt_trans-like"/>
</dbReference>
<dbReference type="InterPro" id="IPR005248">
    <property type="entry name" value="NadD/NMNAT"/>
</dbReference>
<evidence type="ECO:0000256" key="3">
    <source>
        <dbReference type="ARBA" id="ARBA00022642"/>
    </source>
</evidence>
<proteinExistence type="inferred from homology"/>
<dbReference type="GO" id="GO:0004515">
    <property type="term" value="F:nicotinate-nucleotide adenylyltransferase activity"/>
    <property type="evidence" value="ECO:0007669"/>
    <property type="project" value="UniProtKB-EC"/>
</dbReference>
<dbReference type="NCBIfam" id="TIGR00482">
    <property type="entry name" value="nicotinate (nicotinamide) nucleotide adenylyltransferase"/>
    <property type="match status" value="1"/>
</dbReference>
<evidence type="ECO:0000256" key="7">
    <source>
        <dbReference type="ARBA" id="ARBA00022840"/>
    </source>
</evidence>
<keyword evidence="3 10" id="KW-0662">Pyridine nucleotide biosynthesis</keyword>
<dbReference type="CDD" id="cd02165">
    <property type="entry name" value="NMNAT"/>
    <property type="match status" value="1"/>
</dbReference>
<organism evidence="12 13">
    <name type="scientific">Candidatus Fervidibacter sacchari</name>
    <dbReference type="NCBI Taxonomy" id="1448929"/>
    <lineage>
        <taxon>Bacteria</taxon>
        <taxon>Candidatus Fervidibacterota</taxon>
        <taxon>Candidatus Fervidibacter</taxon>
    </lineage>
</organism>
<dbReference type="PANTHER" id="PTHR39321:SF3">
    <property type="entry name" value="PHOSPHOPANTETHEINE ADENYLYLTRANSFERASE"/>
    <property type="match status" value="1"/>
</dbReference>
<keyword evidence="4 10" id="KW-0808">Transferase</keyword>
<sequence>MGGTFDPIHYGHLIAAEEVRFRFGLSQVIFVPCGVPPHKKPYEVTPAEHRYAMTVLATASNPYFVVSRVEIDRPGPSYAVDTVKIFRQQFGERTELFFITGLDAVLEILTWKSHDELIRLCRFIAVTRPGYDAVKLRERLPSDYLERIDLLTIPGMDISSTMIRERVRKGEPIRYLTPDAVCDYIAKHGLYK</sequence>
<evidence type="ECO:0000313" key="12">
    <source>
        <dbReference type="EMBL" id="MCS3917749.1"/>
    </source>
</evidence>
<evidence type="ECO:0000256" key="2">
    <source>
        <dbReference type="ARBA" id="ARBA00005019"/>
    </source>
</evidence>
<evidence type="ECO:0000256" key="6">
    <source>
        <dbReference type="ARBA" id="ARBA00022741"/>
    </source>
</evidence>
<keyword evidence="6 10" id="KW-0547">Nucleotide-binding</keyword>
<evidence type="ECO:0000256" key="9">
    <source>
        <dbReference type="ARBA" id="ARBA00048721"/>
    </source>
</evidence>
<dbReference type="NCBIfam" id="TIGR00125">
    <property type="entry name" value="cyt_tran_rel"/>
    <property type="match status" value="1"/>
</dbReference>
<dbReference type="PANTHER" id="PTHR39321">
    <property type="entry name" value="NICOTINATE-NUCLEOTIDE ADENYLYLTRANSFERASE-RELATED"/>
    <property type="match status" value="1"/>
</dbReference>
<comment type="catalytic activity">
    <reaction evidence="9 10">
        <text>nicotinate beta-D-ribonucleotide + ATP + H(+) = deamido-NAD(+) + diphosphate</text>
        <dbReference type="Rhea" id="RHEA:22860"/>
        <dbReference type="ChEBI" id="CHEBI:15378"/>
        <dbReference type="ChEBI" id="CHEBI:30616"/>
        <dbReference type="ChEBI" id="CHEBI:33019"/>
        <dbReference type="ChEBI" id="CHEBI:57502"/>
        <dbReference type="ChEBI" id="CHEBI:58437"/>
        <dbReference type="EC" id="2.7.7.18"/>
    </reaction>
</comment>
<comment type="similarity">
    <text evidence="10">Belongs to the NadD family.</text>
</comment>
<dbReference type="EC" id="2.7.7.18" evidence="10"/>
<dbReference type="SUPFAM" id="SSF52374">
    <property type="entry name" value="Nucleotidylyl transferase"/>
    <property type="match status" value="1"/>
</dbReference>